<evidence type="ECO:0008006" key="4">
    <source>
        <dbReference type="Google" id="ProtNLM"/>
    </source>
</evidence>
<dbReference type="OMA" id="CMICLAC"/>
<feature type="compositionally biased region" description="Acidic residues" evidence="1">
    <location>
        <begin position="1"/>
        <end position="11"/>
    </location>
</feature>
<dbReference type="STRING" id="4536.A0A0E0IJJ0"/>
<sequence>MEPDVGAEDAAADASTGGGSRRGSVPGGSAAAASRAAPPASPTSAAAATTLGASPAAAPPTGPASSPAASPALQTSAAAAASLVVVELPASPTSAAATILGASPAPALPTSPETSIPAPPPPPSLVKVLDMDRAKTLIKEQDWDAVEGYISSILCDNQEHCVDDFARLHPALYLMFREEKLFQLLAENKIDEAHIFYQHSIVSLEDRDGIFLPVDLGVTIKNLDPSNSSSDPIRRSTQEELSRYVKLYFPKSIGSLKEKKRREEYTTCEQFVEKHQLQNNSSEKDCMICLACGWEVLGMCKMRPHFVYSHHVKHCSGVTQDLLNRLKNIDGKPILDFTQLFGKFEMTASSMSSKYSSATKKLKRKKTDMVACRSGSKRSRGKRSEEKSEFCDEFVLEKAKLIHGFCVDLANLMKTYVPEEVHVCYKKILDIQLVVSSLESNINQMKLKDVFGSSNEDLFGDDFDDVMLKKLSELYKLFIDLGKFTKTSGVREEDLAHFEEVLLRIESKVGCTLRVARLKRAIWL</sequence>
<protein>
    <recommendedName>
        <fullName evidence="4">DUF629 domain-containing protein</fullName>
    </recommendedName>
</protein>
<proteinExistence type="predicted"/>
<dbReference type="HOGENOM" id="CLU_520139_0_0_1"/>
<dbReference type="Proteomes" id="UP000006591">
    <property type="component" value="Chromosome 9"/>
</dbReference>
<feature type="region of interest" description="Disordered" evidence="1">
    <location>
        <begin position="1"/>
        <end position="70"/>
    </location>
</feature>
<evidence type="ECO:0000313" key="3">
    <source>
        <dbReference type="Proteomes" id="UP000006591"/>
    </source>
</evidence>
<name>A0A0E0IJJ0_ORYNI</name>
<accession>A0A0E0IJJ0</accession>
<keyword evidence="3" id="KW-1185">Reference proteome</keyword>
<feature type="compositionally biased region" description="Low complexity" evidence="1">
    <location>
        <begin position="22"/>
        <end position="56"/>
    </location>
</feature>
<dbReference type="AlphaFoldDB" id="A0A0E0IJJ0"/>
<evidence type="ECO:0000313" key="2">
    <source>
        <dbReference type="EnsemblPlants" id="ONIVA09G09870.1"/>
    </source>
</evidence>
<organism evidence="2">
    <name type="scientific">Oryza nivara</name>
    <name type="common">Indian wild rice</name>
    <name type="synonym">Oryza sativa f. spontanea</name>
    <dbReference type="NCBI Taxonomy" id="4536"/>
    <lineage>
        <taxon>Eukaryota</taxon>
        <taxon>Viridiplantae</taxon>
        <taxon>Streptophyta</taxon>
        <taxon>Embryophyta</taxon>
        <taxon>Tracheophyta</taxon>
        <taxon>Spermatophyta</taxon>
        <taxon>Magnoliopsida</taxon>
        <taxon>Liliopsida</taxon>
        <taxon>Poales</taxon>
        <taxon>Poaceae</taxon>
        <taxon>BOP clade</taxon>
        <taxon>Oryzoideae</taxon>
        <taxon>Oryzeae</taxon>
        <taxon>Oryzinae</taxon>
        <taxon>Oryza</taxon>
    </lineage>
</organism>
<dbReference type="EnsemblPlants" id="ONIVA09G09870.1">
    <property type="protein sequence ID" value="ONIVA09G09870.1"/>
    <property type="gene ID" value="ONIVA09G09870"/>
</dbReference>
<evidence type="ECO:0000256" key="1">
    <source>
        <dbReference type="SAM" id="MobiDB-lite"/>
    </source>
</evidence>
<dbReference type="eggNOG" id="ENOG502R5UG">
    <property type="taxonomic scope" value="Eukaryota"/>
</dbReference>
<reference evidence="2" key="2">
    <citation type="submission" date="2018-04" db="EMBL/GenBank/DDBJ databases">
        <title>OnivRS2 (Oryza nivara Reference Sequence Version 2).</title>
        <authorList>
            <person name="Zhang J."/>
            <person name="Kudrna D."/>
            <person name="Lee S."/>
            <person name="Talag J."/>
            <person name="Rajasekar S."/>
            <person name="Welchert J."/>
            <person name="Hsing Y.-I."/>
            <person name="Wing R.A."/>
        </authorList>
    </citation>
    <scope>NUCLEOTIDE SEQUENCE [LARGE SCALE GENOMIC DNA]</scope>
    <source>
        <strain evidence="2">SL10</strain>
    </source>
</reference>
<dbReference type="Gramene" id="ONIVA09G09870.1">
    <property type="protein sequence ID" value="ONIVA09G09870.1"/>
    <property type="gene ID" value="ONIVA09G09870"/>
</dbReference>
<reference evidence="2" key="1">
    <citation type="submission" date="2015-04" db="UniProtKB">
        <authorList>
            <consortium name="EnsemblPlants"/>
        </authorList>
    </citation>
    <scope>IDENTIFICATION</scope>
    <source>
        <strain evidence="2">SL10</strain>
    </source>
</reference>